<dbReference type="PROSITE" id="PS50222">
    <property type="entry name" value="EF_HAND_2"/>
    <property type="match status" value="1"/>
</dbReference>
<dbReference type="Gene3D" id="1.10.238.10">
    <property type="entry name" value="EF-hand"/>
    <property type="match status" value="1"/>
</dbReference>
<name>A0A5C6E9B7_9BACT</name>
<proteinExistence type="predicted"/>
<accession>A0A5C6E9B7</accession>
<reference evidence="2 3" key="1">
    <citation type="submission" date="2019-02" db="EMBL/GenBank/DDBJ databases">
        <title>Deep-cultivation of Planctomycetes and their phenomic and genomic characterization uncovers novel biology.</title>
        <authorList>
            <person name="Wiegand S."/>
            <person name="Jogler M."/>
            <person name="Boedeker C."/>
            <person name="Pinto D."/>
            <person name="Vollmers J."/>
            <person name="Rivas-Marin E."/>
            <person name="Kohn T."/>
            <person name="Peeters S.H."/>
            <person name="Heuer A."/>
            <person name="Rast P."/>
            <person name="Oberbeckmann S."/>
            <person name="Bunk B."/>
            <person name="Jeske O."/>
            <person name="Meyerdierks A."/>
            <person name="Storesund J.E."/>
            <person name="Kallscheuer N."/>
            <person name="Luecker S."/>
            <person name="Lage O.M."/>
            <person name="Pohl T."/>
            <person name="Merkel B.J."/>
            <person name="Hornburger P."/>
            <person name="Mueller R.-W."/>
            <person name="Bruemmer F."/>
            <person name="Labrenz M."/>
            <person name="Spormann A.M."/>
            <person name="Op Den Camp H."/>
            <person name="Overmann J."/>
            <person name="Amann R."/>
            <person name="Jetten M.S.M."/>
            <person name="Mascher T."/>
            <person name="Medema M.H."/>
            <person name="Devos D.P."/>
            <person name="Kaster A.-K."/>
            <person name="Ovreas L."/>
            <person name="Rohde M."/>
            <person name="Galperin M.Y."/>
            <person name="Jogler C."/>
        </authorList>
    </citation>
    <scope>NUCLEOTIDE SEQUENCE [LARGE SCALE GENOMIC DNA]</scope>
    <source>
        <strain evidence="2 3">Q31b</strain>
    </source>
</reference>
<dbReference type="SUPFAM" id="SSF47473">
    <property type="entry name" value="EF-hand"/>
    <property type="match status" value="1"/>
</dbReference>
<protein>
    <submittedName>
        <fullName evidence="2">EF hand</fullName>
    </submittedName>
</protein>
<dbReference type="InterPro" id="IPR011992">
    <property type="entry name" value="EF-hand-dom_pair"/>
</dbReference>
<dbReference type="PROSITE" id="PS00018">
    <property type="entry name" value="EF_HAND_1"/>
    <property type="match status" value="1"/>
</dbReference>
<evidence type="ECO:0000313" key="3">
    <source>
        <dbReference type="Proteomes" id="UP000315471"/>
    </source>
</evidence>
<gene>
    <name evidence="2" type="ORF">Q31b_02760</name>
</gene>
<keyword evidence="3" id="KW-1185">Reference proteome</keyword>
<dbReference type="InterPro" id="IPR002048">
    <property type="entry name" value="EF_hand_dom"/>
</dbReference>
<dbReference type="GO" id="GO:0005509">
    <property type="term" value="F:calcium ion binding"/>
    <property type="evidence" value="ECO:0007669"/>
    <property type="project" value="InterPro"/>
</dbReference>
<dbReference type="InterPro" id="IPR018247">
    <property type="entry name" value="EF_Hand_1_Ca_BS"/>
</dbReference>
<dbReference type="AlphaFoldDB" id="A0A5C6E9B7"/>
<dbReference type="Proteomes" id="UP000315471">
    <property type="component" value="Unassembled WGS sequence"/>
</dbReference>
<sequence>MDANKDGFLEQSELQQACREVFKLYNQNGDAQLTLDEYAGRRGEASHTMGGFVRQHVDEIDANGDQCITMQVLFYEDAQAHLSYGLRHGAHSAKTPVQVFKAGQPRDFVDDTLDKNAR</sequence>
<organism evidence="2 3">
    <name type="scientific">Novipirellula aureliae</name>
    <dbReference type="NCBI Taxonomy" id="2527966"/>
    <lineage>
        <taxon>Bacteria</taxon>
        <taxon>Pseudomonadati</taxon>
        <taxon>Planctomycetota</taxon>
        <taxon>Planctomycetia</taxon>
        <taxon>Pirellulales</taxon>
        <taxon>Pirellulaceae</taxon>
        <taxon>Novipirellula</taxon>
    </lineage>
</organism>
<feature type="domain" description="EF-hand" evidence="1">
    <location>
        <begin position="1"/>
        <end position="24"/>
    </location>
</feature>
<evidence type="ECO:0000259" key="1">
    <source>
        <dbReference type="PROSITE" id="PS50222"/>
    </source>
</evidence>
<dbReference type="EMBL" id="SJPY01000001">
    <property type="protein sequence ID" value="TWU45105.1"/>
    <property type="molecule type" value="Genomic_DNA"/>
</dbReference>
<dbReference type="RefSeq" id="WP_197170739.1">
    <property type="nucleotide sequence ID" value="NZ_SJPY01000001.1"/>
</dbReference>
<evidence type="ECO:0000313" key="2">
    <source>
        <dbReference type="EMBL" id="TWU45105.1"/>
    </source>
</evidence>
<comment type="caution">
    <text evidence="2">The sequence shown here is derived from an EMBL/GenBank/DDBJ whole genome shotgun (WGS) entry which is preliminary data.</text>
</comment>